<evidence type="ECO:0000256" key="1">
    <source>
        <dbReference type="ARBA" id="ARBA00000971"/>
    </source>
</evidence>
<evidence type="ECO:0000256" key="4">
    <source>
        <dbReference type="ARBA" id="ARBA00023110"/>
    </source>
</evidence>
<dbReference type="PANTHER" id="PTHR47245:SF1">
    <property type="entry name" value="FOLDASE PROTEIN PRSA"/>
    <property type="match status" value="1"/>
</dbReference>
<comment type="catalytic activity">
    <reaction evidence="1">
        <text>[protein]-peptidylproline (omega=180) = [protein]-peptidylproline (omega=0)</text>
        <dbReference type="Rhea" id="RHEA:16237"/>
        <dbReference type="Rhea" id="RHEA-COMP:10747"/>
        <dbReference type="Rhea" id="RHEA-COMP:10748"/>
        <dbReference type="ChEBI" id="CHEBI:83833"/>
        <dbReference type="ChEBI" id="CHEBI:83834"/>
        <dbReference type="EC" id="5.2.1.8"/>
    </reaction>
</comment>
<protein>
    <recommendedName>
        <fullName evidence="2">peptidylprolyl isomerase</fullName>
        <ecNumber evidence="2">5.2.1.8</ecNumber>
    </recommendedName>
</protein>
<keyword evidence="3" id="KW-0732">Signal</keyword>
<evidence type="ECO:0000256" key="6">
    <source>
        <dbReference type="PROSITE-ProRule" id="PRU00278"/>
    </source>
</evidence>
<proteinExistence type="predicted"/>
<dbReference type="PROSITE" id="PS50198">
    <property type="entry name" value="PPIC_PPIASE_2"/>
    <property type="match status" value="1"/>
</dbReference>
<dbReference type="InterPro" id="IPR046357">
    <property type="entry name" value="PPIase_dom_sf"/>
</dbReference>
<keyword evidence="4 6" id="KW-0697">Rotamase</keyword>
<dbReference type="Pfam" id="PF13624">
    <property type="entry name" value="SurA_N_3"/>
    <property type="match status" value="1"/>
</dbReference>
<feature type="domain" description="PpiC" evidence="7">
    <location>
        <begin position="185"/>
        <end position="288"/>
    </location>
</feature>
<name>A0A0R2RP21_9BACT</name>
<dbReference type="InterPro" id="IPR027304">
    <property type="entry name" value="Trigger_fact/SurA_dom_sf"/>
</dbReference>
<dbReference type="PANTHER" id="PTHR47245">
    <property type="entry name" value="PEPTIDYLPROLYL ISOMERASE"/>
    <property type="match status" value="1"/>
</dbReference>
<organism evidence="8 9">
    <name type="scientific">Verrucomicrobia subdivision 6 bacterium BACL9 MAG-120507-bin52</name>
    <dbReference type="NCBI Taxonomy" id="1655590"/>
    <lineage>
        <taxon>Bacteria</taxon>
        <taxon>Pseudomonadati</taxon>
        <taxon>Verrucomicrobiota</taxon>
        <taxon>Verrucomicrobiia</taxon>
        <taxon>Verrucomicrobiales</taxon>
        <taxon>Verrucomicrobia subdivision 6</taxon>
    </lineage>
</organism>
<dbReference type="SUPFAM" id="SSF54534">
    <property type="entry name" value="FKBP-like"/>
    <property type="match status" value="1"/>
</dbReference>
<reference evidence="8 9" key="1">
    <citation type="submission" date="2015-10" db="EMBL/GenBank/DDBJ databases">
        <title>Metagenome-Assembled Genomes uncover a global brackish microbiome.</title>
        <authorList>
            <person name="Hugerth L.W."/>
            <person name="Larsson J."/>
            <person name="Alneberg J."/>
            <person name="Lindh M.V."/>
            <person name="Legrand C."/>
            <person name="Pinhassi J."/>
            <person name="Andersson A.F."/>
        </authorList>
    </citation>
    <scope>NUCLEOTIDE SEQUENCE [LARGE SCALE GENOMIC DNA]</scope>
    <source>
        <strain evidence="8">BACL18 MAG-120507-bin52</strain>
    </source>
</reference>
<dbReference type="InterPro" id="IPR000297">
    <property type="entry name" value="PPIase_PpiC"/>
</dbReference>
<dbReference type="Pfam" id="PF13145">
    <property type="entry name" value="Rotamase_2"/>
    <property type="match status" value="1"/>
</dbReference>
<dbReference type="Gene3D" id="1.10.4030.10">
    <property type="entry name" value="Porin chaperone SurA, peptide-binding domain"/>
    <property type="match status" value="1"/>
</dbReference>
<dbReference type="Proteomes" id="UP000051269">
    <property type="component" value="Unassembled WGS sequence"/>
</dbReference>
<dbReference type="EMBL" id="LIBO01000030">
    <property type="protein sequence ID" value="KRO62827.1"/>
    <property type="molecule type" value="Genomic_DNA"/>
</dbReference>
<dbReference type="GO" id="GO:0003755">
    <property type="term" value="F:peptidyl-prolyl cis-trans isomerase activity"/>
    <property type="evidence" value="ECO:0007669"/>
    <property type="project" value="UniProtKB-KW"/>
</dbReference>
<dbReference type="Gene3D" id="3.10.50.40">
    <property type="match status" value="1"/>
</dbReference>
<accession>A0A0R2RP21</accession>
<dbReference type="InterPro" id="IPR050245">
    <property type="entry name" value="PrsA_foldase"/>
</dbReference>
<evidence type="ECO:0000256" key="3">
    <source>
        <dbReference type="ARBA" id="ARBA00022729"/>
    </source>
</evidence>
<dbReference type="AlphaFoldDB" id="A0A0R2RP21"/>
<evidence type="ECO:0000313" key="9">
    <source>
        <dbReference type="Proteomes" id="UP000051269"/>
    </source>
</evidence>
<gene>
    <name evidence="8" type="ORF">ABR82_03275</name>
</gene>
<evidence type="ECO:0000259" key="7">
    <source>
        <dbReference type="PROSITE" id="PS50198"/>
    </source>
</evidence>
<dbReference type="EC" id="5.2.1.8" evidence="2"/>
<dbReference type="SUPFAM" id="SSF109998">
    <property type="entry name" value="Triger factor/SurA peptide-binding domain-like"/>
    <property type="match status" value="1"/>
</dbReference>
<evidence type="ECO:0000256" key="5">
    <source>
        <dbReference type="ARBA" id="ARBA00023235"/>
    </source>
</evidence>
<evidence type="ECO:0000313" key="8">
    <source>
        <dbReference type="EMBL" id="KRO62827.1"/>
    </source>
</evidence>
<comment type="caution">
    <text evidence="8">The sequence shown here is derived from an EMBL/GenBank/DDBJ whole genome shotgun (WGS) entry which is preliminary data.</text>
</comment>
<sequence length="334" mass="38286">MAALNLIPRIALIPLCWLTAGLGWAQNSVNNGVAAVVNSEAITFREVLAQTQMEEDDLRAQQLAGKITDDERKKRIRSRRKTVLDSLIETRLIIQDYKKKGYNFPDYYFDREERSRVRDQFGGDRQALVKTLEDRGMTMADWKKNIRDTFIVQQMRQINAKRFITISPHMIEEYYQLHVRDFLQPDRVKLRMIYLAPESGAEVEAVAKEVLAQVEAGVDFAQLAKKYSDYNRAGGGLFQENGGWVERDGLKRELAEVAFQLRPGQASGLMTLLNAQGASAYYILMVEEVRKATVTPLTSIREAIESTLVAAESEKVQREWIDRLKRDAYIDRFL</sequence>
<keyword evidence="5 6" id="KW-0413">Isomerase</keyword>
<evidence type="ECO:0000256" key="2">
    <source>
        <dbReference type="ARBA" id="ARBA00013194"/>
    </source>
</evidence>